<feature type="domain" description="VWFA" evidence="1">
    <location>
        <begin position="44"/>
        <end position="263"/>
    </location>
</feature>
<dbReference type="AlphaFoldDB" id="A0A9P1G174"/>
<name>A0A9P1G174_9DINO</name>
<comment type="caution">
    <text evidence="2">The sequence shown here is derived from an EMBL/GenBank/DDBJ whole genome shotgun (WGS) entry which is preliminary data.</text>
</comment>
<sequence length="543" mass="58346">MQPEPEPVDTAIGASVALGTPGADGVPVLVSVEPPPGSARTASDICCVVDVSGSMSNDALLQGEDGTMWGAMKGLSSPRSTSHGLSVLDIVKHALRTIIANLDDFDRLACVSYSNSAKEIFPLTTMTDNGRRLTESKLDDLHADGMTNLWDGLQSGLQLLKNGQDGDHSRRQHILLFTDGMPNINPPRGILPMLKRLKEKSEGRKLPCTVSTFGFGYELDSALLNDLAMEGFGAYAFIPDAGFVGTVFVNAMSNLLATMARDVVVTLRSTRKMTVLGGHQISQNEVTTIDLGTLQFGQTKDVVVMLDGEGEVEAMVEYLTPTGPGRVAARGGADPSRVEPQRLRLKAVDSIQQAMNALKLTAMDRANGKPLPLEDADGIIKAMVSEIKTSTACNEEAMTGLLEDLDGQDCAQRQGGAFITLQIGAGSTAQHTLQWLEDDTFINVAIKHATGTLRGSRKKGAIPIFNRVLNGTDCDETWSWHVDPKEVSWAEVATEVCDASPGYIEKNSGWLTSPGKWCPWTVSVLRVEDRRSAQPQLIESKGP</sequence>
<dbReference type="OrthoDB" id="426324at2759"/>
<reference evidence="2" key="1">
    <citation type="submission" date="2022-10" db="EMBL/GenBank/DDBJ databases">
        <authorList>
            <person name="Chen Y."/>
            <person name="Dougan E. K."/>
            <person name="Chan C."/>
            <person name="Rhodes N."/>
            <person name="Thang M."/>
        </authorList>
    </citation>
    <scope>NUCLEOTIDE SEQUENCE</scope>
</reference>
<dbReference type="SUPFAM" id="SSF53300">
    <property type="entry name" value="vWA-like"/>
    <property type="match status" value="1"/>
</dbReference>
<dbReference type="EMBL" id="CAMXCT030001868">
    <property type="protein sequence ID" value="CAL4781039.1"/>
    <property type="molecule type" value="Genomic_DNA"/>
</dbReference>
<evidence type="ECO:0000313" key="2">
    <source>
        <dbReference type="EMBL" id="CAI3993727.1"/>
    </source>
</evidence>
<dbReference type="Pfam" id="PF23621">
    <property type="entry name" value="BP74_N"/>
    <property type="match status" value="1"/>
</dbReference>
<dbReference type="PANTHER" id="PTHR10579:SF156">
    <property type="entry name" value="VWFA DOMAIN-CONTAINING PROTEIN"/>
    <property type="match status" value="1"/>
</dbReference>
<evidence type="ECO:0000313" key="4">
    <source>
        <dbReference type="Proteomes" id="UP001152797"/>
    </source>
</evidence>
<dbReference type="InterPro" id="IPR002035">
    <property type="entry name" value="VWF_A"/>
</dbReference>
<dbReference type="PROSITE" id="PS50234">
    <property type="entry name" value="VWFA"/>
    <property type="match status" value="1"/>
</dbReference>
<evidence type="ECO:0000259" key="1">
    <source>
        <dbReference type="PROSITE" id="PS50234"/>
    </source>
</evidence>
<gene>
    <name evidence="2" type="ORF">C1SCF055_LOCUS20447</name>
</gene>
<organism evidence="2">
    <name type="scientific">Cladocopium goreaui</name>
    <dbReference type="NCBI Taxonomy" id="2562237"/>
    <lineage>
        <taxon>Eukaryota</taxon>
        <taxon>Sar</taxon>
        <taxon>Alveolata</taxon>
        <taxon>Dinophyceae</taxon>
        <taxon>Suessiales</taxon>
        <taxon>Symbiodiniaceae</taxon>
        <taxon>Cladocopium</taxon>
    </lineage>
</organism>
<dbReference type="InterPro" id="IPR051266">
    <property type="entry name" value="CLCR"/>
</dbReference>
<dbReference type="EMBL" id="CAMXCT010001868">
    <property type="protein sequence ID" value="CAI3993727.1"/>
    <property type="molecule type" value="Genomic_DNA"/>
</dbReference>
<proteinExistence type="predicted"/>
<dbReference type="InterPro" id="IPR036465">
    <property type="entry name" value="vWFA_dom_sf"/>
</dbReference>
<dbReference type="PANTHER" id="PTHR10579">
    <property type="entry name" value="CALCIUM-ACTIVATED CHLORIDE CHANNEL REGULATOR"/>
    <property type="match status" value="1"/>
</dbReference>
<dbReference type="InterPro" id="IPR056422">
    <property type="entry name" value="BP74_N"/>
</dbReference>
<dbReference type="Pfam" id="PF00092">
    <property type="entry name" value="VWA"/>
    <property type="match status" value="1"/>
</dbReference>
<protein>
    <recommendedName>
        <fullName evidence="1">VWFA domain-containing protein</fullName>
    </recommendedName>
</protein>
<keyword evidence="4" id="KW-1185">Reference proteome</keyword>
<dbReference type="Proteomes" id="UP001152797">
    <property type="component" value="Unassembled WGS sequence"/>
</dbReference>
<dbReference type="SMART" id="SM00327">
    <property type="entry name" value="VWA"/>
    <property type="match status" value="1"/>
</dbReference>
<dbReference type="Gene3D" id="3.40.50.410">
    <property type="entry name" value="von Willebrand factor, type A domain"/>
    <property type="match status" value="1"/>
</dbReference>
<accession>A0A9P1G174</accession>
<evidence type="ECO:0000313" key="3">
    <source>
        <dbReference type="EMBL" id="CAL1147102.1"/>
    </source>
</evidence>
<reference evidence="3" key="2">
    <citation type="submission" date="2024-04" db="EMBL/GenBank/DDBJ databases">
        <authorList>
            <person name="Chen Y."/>
            <person name="Shah S."/>
            <person name="Dougan E. K."/>
            <person name="Thang M."/>
            <person name="Chan C."/>
        </authorList>
    </citation>
    <scope>NUCLEOTIDE SEQUENCE [LARGE SCALE GENOMIC DNA]</scope>
</reference>
<dbReference type="EMBL" id="CAMXCT020001868">
    <property type="protein sequence ID" value="CAL1147102.1"/>
    <property type="molecule type" value="Genomic_DNA"/>
</dbReference>